<dbReference type="GeneTree" id="ENSGT00940000158600"/>
<dbReference type="GO" id="GO:0046983">
    <property type="term" value="F:protein dimerization activity"/>
    <property type="evidence" value="ECO:0007669"/>
    <property type="project" value="InterPro"/>
</dbReference>
<keyword evidence="3" id="KW-1003">Cell membrane</keyword>
<evidence type="ECO:0000256" key="8">
    <source>
        <dbReference type="RuleBase" id="RU280814"/>
    </source>
</evidence>
<feature type="transmembrane region" description="Helical" evidence="8">
    <location>
        <begin position="537"/>
        <end position="556"/>
    </location>
</feature>
<evidence type="ECO:0000256" key="9">
    <source>
        <dbReference type="SAM" id="Coils"/>
    </source>
</evidence>
<name>A0A8C7QH60_ONCMY</name>
<evidence type="ECO:0000256" key="5">
    <source>
        <dbReference type="ARBA" id="ARBA00022989"/>
    </source>
</evidence>
<evidence type="ECO:0000259" key="12">
    <source>
        <dbReference type="Pfam" id="PF16178"/>
    </source>
</evidence>
<dbReference type="InterPro" id="IPR032394">
    <property type="entry name" value="Anoct_dimer"/>
</dbReference>
<feature type="signal peptide" evidence="10">
    <location>
        <begin position="1"/>
        <end position="19"/>
    </location>
</feature>
<dbReference type="GO" id="GO:0005886">
    <property type="term" value="C:plasma membrane"/>
    <property type="evidence" value="ECO:0007669"/>
    <property type="project" value="UniProtKB-SubCell"/>
</dbReference>
<keyword evidence="10" id="KW-0732">Signal</keyword>
<dbReference type="Proteomes" id="UP000694395">
    <property type="component" value="Chromosome 15"/>
</dbReference>
<feature type="transmembrane region" description="Helical" evidence="8">
    <location>
        <begin position="584"/>
        <end position="603"/>
    </location>
</feature>
<keyword evidence="5 8" id="KW-1133">Transmembrane helix</keyword>
<dbReference type="PANTHER" id="PTHR12308">
    <property type="entry name" value="ANOCTAMIN"/>
    <property type="match status" value="1"/>
</dbReference>
<protein>
    <recommendedName>
        <fullName evidence="8">Anoctamin</fullName>
    </recommendedName>
</protein>
<evidence type="ECO:0000313" key="13">
    <source>
        <dbReference type="Ensembl" id="ENSOMYP00000036091.2"/>
    </source>
</evidence>
<comment type="similarity">
    <text evidence="2 8">Belongs to the anoctamin family.</text>
</comment>
<keyword evidence="9" id="KW-0175">Coiled coil</keyword>
<evidence type="ECO:0000256" key="10">
    <source>
        <dbReference type="SAM" id="SignalP"/>
    </source>
</evidence>
<keyword evidence="7" id="KW-0325">Glycoprotein</keyword>
<feature type="transmembrane region" description="Helical" evidence="8">
    <location>
        <begin position="414"/>
        <end position="433"/>
    </location>
</feature>
<feature type="transmembrane region" description="Helical" evidence="8">
    <location>
        <begin position="852"/>
        <end position="877"/>
    </location>
</feature>
<feature type="coiled-coil region" evidence="9">
    <location>
        <begin position="890"/>
        <end position="924"/>
    </location>
</feature>
<feature type="chain" id="PRO_5035476600" description="Anoctamin" evidence="10">
    <location>
        <begin position="20"/>
        <end position="926"/>
    </location>
</feature>
<reference evidence="13" key="3">
    <citation type="submission" date="2025-09" db="UniProtKB">
        <authorList>
            <consortium name="Ensembl"/>
        </authorList>
    </citation>
    <scope>IDENTIFICATION</scope>
</reference>
<keyword evidence="14" id="KW-1185">Reference proteome</keyword>
<keyword evidence="6 8" id="KW-0472">Membrane</keyword>
<proteinExistence type="inferred from homology"/>
<comment type="caution">
    <text evidence="8">Lacks conserved residue(s) required for the propagation of feature annotation.</text>
</comment>
<feature type="domain" description="Anoctamin dimerisation" evidence="12">
    <location>
        <begin position="100"/>
        <end position="324"/>
    </location>
</feature>
<dbReference type="InterPro" id="IPR049452">
    <property type="entry name" value="Anoctamin_TM"/>
</dbReference>
<evidence type="ECO:0000256" key="7">
    <source>
        <dbReference type="ARBA" id="ARBA00023180"/>
    </source>
</evidence>
<gene>
    <name evidence="13" type="primary">LOC100653449</name>
</gene>
<dbReference type="PANTHER" id="PTHR12308:SF28">
    <property type="entry name" value="ANOCTAMIN-4"/>
    <property type="match status" value="1"/>
</dbReference>
<feature type="transmembrane region" description="Helical" evidence="8">
    <location>
        <begin position="704"/>
        <end position="726"/>
    </location>
</feature>
<dbReference type="AlphaFoldDB" id="A0A8C7QH60"/>
<feature type="transmembrane region" description="Helical" evidence="8">
    <location>
        <begin position="754"/>
        <end position="778"/>
    </location>
</feature>
<sequence length="926" mass="108325">TVFLRLSLSLSLSLSRSHGLFFSLTRSLSLSLSMSQVGRAPTDAEFCGPRPLGLRLRISPSPPTGHQSEWSHFGSNNLIVVTPSLCFSPQVGRSRSSGLCFSDGKCHIDYILVYRKSGPQSEKREIFERNIRAEGLQMEKEASTTDDVIFLKLHAPWEVLCRYAELMNIRMPFRRKIYYMHRRYKFMSRMEKRINRFRGWLPRKPMKFDNNTLPDLEENESFTAPFSRSRIHHFTIHNKDTFFNNATRSRIVHHILQRVKYEEGKDKMGLNRLLSNSSYEAAFPLHEGSYRSKNSIRTHGAENHRHLLYECWAWWGVWYKYQPLDLIRRYFGEKIGLYFAWLGWYTGMLFPAALVGLMVFLYGWFTLDHCQVSKEICQATDIIMCPICDEYCPYLRLSDSCIYAKVTHLFDNGATVFFAVFMAVWATVFLEFWKRRRAVLAYDWDLIDWEEEEEEIRPQFEAKYSKKERMNPISGKPEPYQAFTDKYSRLIVSASGIFFMILVVIAAVFGIVIYRVITVSTFAAFGWALIRNNSQVATTGTAVCINFCIIMLLNLYEKVALLLTNLEQPRTESEWENSFTLKMFLFQFVNLNSSTFYIAFFLGRFTGRPGAYIRLINRWKLEECHPSGCLIDLCMQMGIIMVLKQTWNNFMELGYPLIQNWWTRRRLRQEHGPNAKASFPQWERDYNLQPMNAYGLFDEYLEMILQFGFTTIFVAAFPLAPLLALLNNIIEIRLDAYKFVTQWRRPLPSQAKDIGIWYGILEGIGILSVITNAFVIAVTSDFIPRLVYAYKYGPCAGQGRAGERCMMGYVNASLSMFRVSDFENTSVYRDYRESPDSPGEPYSYTLQFWHVLAARLAFIIVFEHMVFTIKNLIAYLIPDLPKDLRDRMRREKYLIQEMMYEAELERLQKEKNEKKKNYRAHHNALP</sequence>
<feature type="domain" description="Anoctamin transmembrane" evidence="11">
    <location>
        <begin position="327"/>
        <end position="891"/>
    </location>
</feature>
<dbReference type="GO" id="GO:0005229">
    <property type="term" value="F:intracellularly calcium-gated chloride channel activity"/>
    <property type="evidence" value="ECO:0007669"/>
    <property type="project" value="TreeGrafter"/>
</dbReference>
<dbReference type="Pfam" id="PF16178">
    <property type="entry name" value="Anoct_dimer"/>
    <property type="match status" value="1"/>
</dbReference>
<organism evidence="13 14">
    <name type="scientific">Oncorhynchus mykiss</name>
    <name type="common">Rainbow trout</name>
    <name type="synonym">Salmo gairdneri</name>
    <dbReference type="NCBI Taxonomy" id="8022"/>
    <lineage>
        <taxon>Eukaryota</taxon>
        <taxon>Metazoa</taxon>
        <taxon>Chordata</taxon>
        <taxon>Craniata</taxon>
        <taxon>Vertebrata</taxon>
        <taxon>Euteleostomi</taxon>
        <taxon>Actinopterygii</taxon>
        <taxon>Neopterygii</taxon>
        <taxon>Teleostei</taxon>
        <taxon>Protacanthopterygii</taxon>
        <taxon>Salmoniformes</taxon>
        <taxon>Salmonidae</taxon>
        <taxon>Salmoninae</taxon>
        <taxon>Oncorhynchus</taxon>
    </lineage>
</organism>
<evidence type="ECO:0000313" key="14">
    <source>
        <dbReference type="Proteomes" id="UP000694395"/>
    </source>
</evidence>
<evidence type="ECO:0000256" key="1">
    <source>
        <dbReference type="ARBA" id="ARBA00004651"/>
    </source>
</evidence>
<evidence type="ECO:0000256" key="3">
    <source>
        <dbReference type="ARBA" id="ARBA00022475"/>
    </source>
</evidence>
<dbReference type="Ensembl" id="ENSOMYT00000039352.2">
    <property type="protein sequence ID" value="ENSOMYP00000036091.2"/>
    <property type="gene ID" value="ENSOMYG00000015598.2"/>
</dbReference>
<reference evidence="13" key="1">
    <citation type="submission" date="2020-07" db="EMBL/GenBank/DDBJ databases">
        <title>A long reads based de novo assembly of the rainbow trout Arlee double haploid line genome.</title>
        <authorList>
            <person name="Gao G."/>
            <person name="Palti Y."/>
        </authorList>
    </citation>
    <scope>NUCLEOTIDE SEQUENCE [LARGE SCALE GENOMIC DNA]</scope>
</reference>
<comment type="subcellular location">
    <subcellularLocation>
        <location evidence="1">Cell membrane</location>
        <topology evidence="1">Multi-pass membrane protein</topology>
    </subcellularLocation>
    <subcellularLocation>
        <location evidence="8">Membrane</location>
        <topology evidence="8">Multi-pass membrane protein</topology>
    </subcellularLocation>
</comment>
<reference evidence="13" key="2">
    <citation type="submission" date="2025-08" db="UniProtKB">
        <authorList>
            <consortium name="Ensembl"/>
        </authorList>
    </citation>
    <scope>IDENTIFICATION</scope>
</reference>
<accession>A0A8C7QH60</accession>
<dbReference type="InterPro" id="IPR007632">
    <property type="entry name" value="Anoctamin"/>
</dbReference>
<feature type="transmembrane region" description="Helical" evidence="8">
    <location>
        <begin position="338"/>
        <end position="365"/>
    </location>
</feature>
<evidence type="ECO:0000256" key="4">
    <source>
        <dbReference type="ARBA" id="ARBA00022692"/>
    </source>
</evidence>
<evidence type="ECO:0000256" key="6">
    <source>
        <dbReference type="ARBA" id="ARBA00023136"/>
    </source>
</evidence>
<keyword evidence="4 8" id="KW-0812">Transmembrane</keyword>
<evidence type="ECO:0000256" key="2">
    <source>
        <dbReference type="ARBA" id="ARBA00009671"/>
    </source>
</evidence>
<dbReference type="Pfam" id="PF04547">
    <property type="entry name" value="Anoctamin"/>
    <property type="match status" value="1"/>
</dbReference>
<evidence type="ECO:0000259" key="11">
    <source>
        <dbReference type="Pfam" id="PF04547"/>
    </source>
</evidence>